<feature type="region of interest" description="Disordered" evidence="5">
    <location>
        <begin position="126"/>
        <end position="163"/>
    </location>
</feature>
<dbReference type="Gene3D" id="3.30.40.10">
    <property type="entry name" value="Zinc/RING finger domain, C3HC4 (zinc finger)"/>
    <property type="match status" value="1"/>
</dbReference>
<protein>
    <recommendedName>
        <fullName evidence="6">RING-type domain-containing protein</fullName>
    </recommendedName>
</protein>
<dbReference type="InterPro" id="IPR013083">
    <property type="entry name" value="Znf_RING/FYVE/PHD"/>
</dbReference>
<keyword evidence="1" id="KW-0479">Metal-binding</keyword>
<gene>
    <name evidence="7" type="ORF">GLP15_104</name>
</gene>
<dbReference type="PROSITE" id="PS00518">
    <property type="entry name" value="ZF_RING_1"/>
    <property type="match status" value="1"/>
</dbReference>
<dbReference type="GO" id="GO:0061630">
    <property type="term" value="F:ubiquitin protein ligase activity"/>
    <property type="evidence" value="ECO:0007669"/>
    <property type="project" value="InterPro"/>
</dbReference>
<comment type="caution">
    <text evidence="7">The sequence shown here is derived from an EMBL/GenBank/DDBJ whole genome shotgun (WGS) entry which is preliminary data.</text>
</comment>
<dbReference type="Proteomes" id="UP000008974">
    <property type="component" value="Unassembled WGS sequence"/>
</dbReference>
<evidence type="ECO:0000256" key="2">
    <source>
        <dbReference type="ARBA" id="ARBA00022771"/>
    </source>
</evidence>
<organism evidence="7 8">
    <name type="scientific">Giardia intestinalis (strain P15)</name>
    <name type="common">Giardia lamblia</name>
    <dbReference type="NCBI Taxonomy" id="658858"/>
    <lineage>
        <taxon>Eukaryota</taxon>
        <taxon>Metamonada</taxon>
        <taxon>Diplomonadida</taxon>
        <taxon>Hexamitidae</taxon>
        <taxon>Giardiinae</taxon>
        <taxon>Giardia</taxon>
    </lineage>
</organism>
<accession>E1EX18</accession>
<dbReference type="OrthoDB" id="6270329at2759"/>
<dbReference type="PROSITE" id="PS50089">
    <property type="entry name" value="ZF_RING_2"/>
    <property type="match status" value="1"/>
</dbReference>
<dbReference type="InterPro" id="IPR039577">
    <property type="entry name" value="Rad18"/>
</dbReference>
<evidence type="ECO:0000256" key="3">
    <source>
        <dbReference type="ARBA" id="ARBA00022833"/>
    </source>
</evidence>
<evidence type="ECO:0000313" key="8">
    <source>
        <dbReference type="Proteomes" id="UP000008974"/>
    </source>
</evidence>
<evidence type="ECO:0000256" key="5">
    <source>
        <dbReference type="SAM" id="MobiDB-lite"/>
    </source>
</evidence>
<dbReference type="EMBL" id="ACVC01000035">
    <property type="protein sequence ID" value="EFO65271.1"/>
    <property type="molecule type" value="Genomic_DNA"/>
</dbReference>
<dbReference type="GO" id="GO:0005634">
    <property type="term" value="C:nucleus"/>
    <property type="evidence" value="ECO:0007669"/>
    <property type="project" value="TreeGrafter"/>
</dbReference>
<feature type="compositionally biased region" description="Basic residues" evidence="5">
    <location>
        <begin position="144"/>
        <end position="159"/>
    </location>
</feature>
<dbReference type="VEuPathDB" id="GiardiaDB:GLP15_104"/>
<evidence type="ECO:0000313" key="7">
    <source>
        <dbReference type="EMBL" id="EFO65271.1"/>
    </source>
</evidence>
<evidence type="ECO:0000256" key="1">
    <source>
        <dbReference type="ARBA" id="ARBA00022723"/>
    </source>
</evidence>
<dbReference type="SMART" id="SM00184">
    <property type="entry name" value="RING"/>
    <property type="match status" value="1"/>
</dbReference>
<dbReference type="InterPro" id="IPR001841">
    <property type="entry name" value="Znf_RING"/>
</dbReference>
<dbReference type="SUPFAM" id="SSF57850">
    <property type="entry name" value="RING/U-box"/>
    <property type="match status" value="1"/>
</dbReference>
<dbReference type="GO" id="GO:0097505">
    <property type="term" value="C:Rad6-Rad18 complex"/>
    <property type="evidence" value="ECO:0007669"/>
    <property type="project" value="TreeGrafter"/>
</dbReference>
<dbReference type="AlphaFoldDB" id="E1EX18"/>
<dbReference type="GO" id="GO:0006513">
    <property type="term" value="P:protein monoubiquitination"/>
    <property type="evidence" value="ECO:0007669"/>
    <property type="project" value="InterPro"/>
</dbReference>
<dbReference type="GO" id="GO:0003697">
    <property type="term" value="F:single-stranded DNA binding"/>
    <property type="evidence" value="ECO:0007669"/>
    <property type="project" value="InterPro"/>
</dbReference>
<dbReference type="PANTHER" id="PTHR14134">
    <property type="entry name" value="E3 UBIQUITIN-PROTEIN LIGASE RAD18"/>
    <property type="match status" value="1"/>
</dbReference>
<dbReference type="OMA" id="LRCIVCH"/>
<feature type="domain" description="RING-type" evidence="6">
    <location>
        <begin position="16"/>
        <end position="59"/>
    </location>
</feature>
<dbReference type="InterPro" id="IPR017907">
    <property type="entry name" value="Znf_RING_CS"/>
</dbReference>
<evidence type="ECO:0000259" key="6">
    <source>
        <dbReference type="PROSITE" id="PS50089"/>
    </source>
</evidence>
<sequence length="307" mass="34050">MHSNSAVLALVDALRCIVCHDVARKPVVLGCDHIFCLECIRSIPPDTDNALMYRCPLCSAPYSLQRCQPNARLDLISMNLLVLLETVFKAPSAISPVRQATPDRANFITASSLISISDEDPPVVYQRPPSLSRSSHGAAEQPAIKHRPPALPRKARCPARGKTQTGDFDSLTYISLSEFCRGDAVMQRLETLRACDWLLRFGFSSTFVSDLRNGTSGTRAIKLYNEYLRRYKHLRSDPTLAQNPDLRLYVTDIVLRTEASAMVTDSQVASDAAMYAALLRGLLDRRDACSQLLRKTAKGLGIYFSQT</sequence>
<keyword evidence="3" id="KW-0862">Zinc</keyword>
<dbReference type="STRING" id="658858.E1EX18"/>
<keyword evidence="2 4" id="KW-0863">Zinc-finger</keyword>
<dbReference type="Pfam" id="PF15227">
    <property type="entry name" value="zf-C3HC4_4"/>
    <property type="match status" value="1"/>
</dbReference>
<name>E1EX18_GIAIA</name>
<reference evidence="7 8" key="1">
    <citation type="journal article" date="2010" name="BMC Genomics">
        <title>Genome analysis and comparative genomics of a Giardia intestinalis assemblage E isolate.</title>
        <authorList>
            <person name="Jerlstrom-Hultqvist J."/>
            <person name="Franzen O."/>
            <person name="Ankarklev J."/>
            <person name="Xu F."/>
            <person name="Nohynkova E."/>
            <person name="Andersson J.O."/>
            <person name="Svard S.G."/>
            <person name="Andersson B."/>
        </authorList>
    </citation>
    <scope>NUCLEOTIDE SEQUENCE [LARGE SCALE GENOMIC DNA]</scope>
    <source>
        <strain evidence="7 8">P15</strain>
    </source>
</reference>
<dbReference type="PANTHER" id="PTHR14134:SF2">
    <property type="entry name" value="E3 UBIQUITIN-PROTEIN LIGASE RAD18"/>
    <property type="match status" value="1"/>
</dbReference>
<dbReference type="GO" id="GO:0008270">
    <property type="term" value="F:zinc ion binding"/>
    <property type="evidence" value="ECO:0007669"/>
    <property type="project" value="UniProtKB-KW"/>
</dbReference>
<evidence type="ECO:0000256" key="4">
    <source>
        <dbReference type="PROSITE-ProRule" id="PRU00175"/>
    </source>
</evidence>
<proteinExistence type="predicted"/>
<dbReference type="GO" id="GO:0006301">
    <property type="term" value="P:DNA damage tolerance"/>
    <property type="evidence" value="ECO:0007669"/>
    <property type="project" value="InterPro"/>
</dbReference>